<organism evidence="4 5">
    <name type="scientific">Pseudomonas mohnii</name>
    <dbReference type="NCBI Taxonomy" id="395600"/>
    <lineage>
        <taxon>Bacteria</taxon>
        <taxon>Pseudomonadati</taxon>
        <taxon>Pseudomonadota</taxon>
        <taxon>Gammaproteobacteria</taxon>
        <taxon>Pseudomonadales</taxon>
        <taxon>Pseudomonadaceae</taxon>
        <taxon>Pseudomonas</taxon>
    </lineage>
</organism>
<dbReference type="InterPro" id="IPR006530">
    <property type="entry name" value="YD"/>
</dbReference>
<dbReference type="NCBIfam" id="TIGR01643">
    <property type="entry name" value="YD_repeat_2x"/>
    <property type="match status" value="1"/>
</dbReference>
<feature type="transmembrane region" description="Helical" evidence="2">
    <location>
        <begin position="1341"/>
        <end position="1361"/>
    </location>
</feature>
<accession>A0ABY0XYC6</accession>
<proteinExistence type="predicted"/>
<keyword evidence="2" id="KW-0472">Membrane</keyword>
<keyword evidence="5" id="KW-1185">Reference proteome</keyword>
<dbReference type="PANTHER" id="PTHR32305:SF15">
    <property type="entry name" value="PROTEIN RHSA-RELATED"/>
    <property type="match status" value="1"/>
</dbReference>
<dbReference type="InterPro" id="IPR031325">
    <property type="entry name" value="RHS_repeat"/>
</dbReference>
<keyword evidence="2" id="KW-1133">Transmembrane helix</keyword>
<dbReference type="Proteomes" id="UP000199665">
    <property type="component" value="Unassembled WGS sequence"/>
</dbReference>
<feature type="transmembrane region" description="Helical" evidence="2">
    <location>
        <begin position="1368"/>
        <end position="1389"/>
    </location>
</feature>
<feature type="domain" description="Teneurin-like YD-shell" evidence="3">
    <location>
        <begin position="1025"/>
        <end position="1311"/>
    </location>
</feature>
<protein>
    <submittedName>
        <fullName evidence="4">RHS repeat-associated core domain-containing protein</fullName>
    </submittedName>
</protein>
<dbReference type="InterPro" id="IPR056823">
    <property type="entry name" value="TEN-like_YD-shell"/>
</dbReference>
<evidence type="ECO:0000313" key="4">
    <source>
        <dbReference type="EMBL" id="SEC53900.1"/>
    </source>
</evidence>
<evidence type="ECO:0000313" key="5">
    <source>
        <dbReference type="Proteomes" id="UP000199665"/>
    </source>
</evidence>
<keyword evidence="1" id="KW-0677">Repeat</keyword>
<reference evidence="4 5" key="1">
    <citation type="submission" date="2016-10" db="EMBL/GenBank/DDBJ databases">
        <authorList>
            <person name="Varghese N."/>
            <person name="Submissions S."/>
        </authorList>
    </citation>
    <scope>NUCLEOTIDE SEQUENCE [LARGE SCALE GENOMIC DNA]</scope>
    <source>
        <strain evidence="4 5">DSM 18327</strain>
    </source>
</reference>
<sequence>MTTSNSRNIYSNAFNFHDFISGGVDPRTGIYTCSITMGEIKSGGLNGPSLPINLYFNPLNGADIGLGVGWSLALTRYDSAAQTLTLSSGESYKARTLATRLAFDELKLETIKASRPAPNRYDIVHKNGLREELEVYGASDIAVPKRIVAPNGGSITLDYTAINDQPILREARDDQRILLSVSRTPGAVRLVQYPGTPCEARFVLSLVNDRVVSIDLPTGDAWILTYEDIEGRSYLKQVDSPLGAREFIGYQQQGHRFPRGAPLRSIPYVNSHTVFPRHNQPAITTNYEFSDNNFLGFDAEGIKWTEEGDNLYQASDDYSYTSTERLMLDGKVHRSTVRTYNKYHLQVSEVANCKKVATSQRIEYHLDPRRDFSEQPAQFRLPRIQTLRYHDRETNTSRDEVLRTEFDAFGNLLKQVEPSGVTTVCEFYPAAGADGCPADPLGFVRFEKQRTVFPAPGFAAAETTTTRYRYQLQRGVNGASVQNIVRVHEQFLERVQGSETLCSQTDLVYIDRPTDPLVHGLLEKQTITCNGQSTQSEFQYSHGGTTRTLQTTLIGFDGTRKTVTTAYSALNGVKSSERNEDEGTVVFEYDALGRVVTETVAPDTAYTARRRNIYQPAVGNSTPATIVSTDVNGQQQRVTFDGLGRTIRIEEQDSDHQADGPLRLVYSAQYDAAGQLIEETGTDWLQGAPLAIKTAFIFDDWGQVKTTLHGDGRKEHVEFDPVTLRKEQWQEGMGKTVTLYQGFGKPESVEVFDLKGRSLGKTLHEYDGLGRAVSRTDPVGNTTRYQYDVFNRLRRSVLPDGHAVETEYALHSPGQMPVEVKVAGRSLGQQAFDGVGRLIQSNVGGRVTRVGFESGFSKPAWEQAPGGERIEYQYERNLGGQVIQRSANGSVARYAYHPTLGLPTMCMEQGRETRFEYYPSGRLKRELSIVGEKQDKALYSYSLGGRPLTCTDVLGHRHTTDYDEWGRPKSFEQHALKAAFAYNALGQLTEVDAQDMKGESSLVTRLAYDDLGREISRRFEASGSGSQTLTSSYTPTSKLAQRTLKSGDDVIRDERFTYDSRGRLNHYSSRGTHRPRDPYGKEIIKQTYVFDAMDNIVSLETEFPGGKNLASFDYSASDPTQLIGIRHSHKDYPAPVVLEYDANGQLIRDEQARRLTYDALGRLTQVASAVGDVVRGYHYDAQDRLVELSQPVDPPTQRYYREGRVLNEVCGRDQSTCLRNAGILLGQNRQGQGAGTRLLGADQQQSVLSEVTGSRRQDFAYSPYGHRLAEGGLFSVLGFSGEALDPSTGLYLLGNGYRAYSPVLMRFVSPDSMSPFGAGGLNPYAYCGGDPINRVDPTGHFWKALLGIAMSIAGLALSVVTMGAATPLAVIGLTLAAASTTLGIAGIIVDEVAPQSGIGEILGWASLATGVLSAGAGLGALGKSATQWGGKLANAFKPGLSGKPADAARAMARGMGQGTSRSARAATAGMDDAFRGNGPWKIKLAKPDKIIKQLGKSQQGEYDKFKNAIYHGGVDPSEAARNMDNPYPKMLQSVSKAGRDAQGNATNKVNMWEVRIGGKDRVTYLVDDTDRLVTILEVGGHT</sequence>
<evidence type="ECO:0000259" key="3">
    <source>
        <dbReference type="Pfam" id="PF25023"/>
    </source>
</evidence>
<evidence type="ECO:0000256" key="1">
    <source>
        <dbReference type="ARBA" id="ARBA00022737"/>
    </source>
</evidence>
<dbReference type="InterPro" id="IPR022385">
    <property type="entry name" value="Rhs_assc_core"/>
</dbReference>
<dbReference type="PANTHER" id="PTHR32305">
    <property type="match status" value="1"/>
</dbReference>
<dbReference type="EMBL" id="FNRV01000001">
    <property type="protein sequence ID" value="SEC53900.1"/>
    <property type="molecule type" value="Genomic_DNA"/>
</dbReference>
<comment type="caution">
    <text evidence="4">The sequence shown here is derived from an EMBL/GenBank/DDBJ whole genome shotgun (WGS) entry which is preliminary data.</text>
</comment>
<dbReference type="Gene3D" id="2.180.10.10">
    <property type="entry name" value="RHS repeat-associated core"/>
    <property type="match status" value="2"/>
</dbReference>
<dbReference type="RefSeq" id="WP_090465450.1">
    <property type="nucleotide sequence ID" value="NZ_FNRV01000001.1"/>
</dbReference>
<feature type="transmembrane region" description="Helical" evidence="2">
    <location>
        <begin position="1401"/>
        <end position="1421"/>
    </location>
</feature>
<dbReference type="Pfam" id="PF25023">
    <property type="entry name" value="TEN_YD-shell"/>
    <property type="match status" value="1"/>
</dbReference>
<evidence type="ECO:0000256" key="2">
    <source>
        <dbReference type="SAM" id="Phobius"/>
    </source>
</evidence>
<gene>
    <name evidence="4" type="ORF">SAMN05216205_2588</name>
</gene>
<dbReference type="InterPro" id="IPR050708">
    <property type="entry name" value="T6SS_VgrG/RHS"/>
</dbReference>
<dbReference type="NCBIfam" id="TIGR03696">
    <property type="entry name" value="Rhs_assc_core"/>
    <property type="match status" value="1"/>
</dbReference>
<keyword evidence="2" id="KW-0812">Transmembrane</keyword>
<name>A0ABY0XYC6_9PSED</name>
<dbReference type="Pfam" id="PF05593">
    <property type="entry name" value="RHS_repeat"/>
    <property type="match status" value="1"/>
</dbReference>